<keyword evidence="3" id="KW-1185">Reference proteome</keyword>
<organism evidence="2">
    <name type="scientific">Absidia glauca</name>
    <name type="common">Pin mould</name>
    <dbReference type="NCBI Taxonomy" id="4829"/>
    <lineage>
        <taxon>Eukaryota</taxon>
        <taxon>Fungi</taxon>
        <taxon>Fungi incertae sedis</taxon>
        <taxon>Mucoromycota</taxon>
        <taxon>Mucoromycotina</taxon>
        <taxon>Mucoromycetes</taxon>
        <taxon>Mucorales</taxon>
        <taxon>Cunninghamellaceae</taxon>
        <taxon>Absidia</taxon>
    </lineage>
</organism>
<name>A0A168RB13_ABSGL</name>
<dbReference type="InParanoid" id="A0A168RB13"/>
<dbReference type="AlphaFoldDB" id="A0A168RB13"/>
<dbReference type="OrthoDB" id="2301578at2759"/>
<gene>
    <name evidence="2" type="primary">ABSGL_12309.1 scaffold 12745</name>
</gene>
<dbReference type="Proteomes" id="UP000078561">
    <property type="component" value="Unassembled WGS sequence"/>
</dbReference>
<dbReference type="EMBL" id="LT554591">
    <property type="protein sequence ID" value="SAM06420.1"/>
    <property type="molecule type" value="Genomic_DNA"/>
</dbReference>
<accession>A0A168RB13</accession>
<protein>
    <submittedName>
        <fullName evidence="2">Uncharacterized protein</fullName>
    </submittedName>
</protein>
<feature type="region of interest" description="Disordered" evidence="1">
    <location>
        <begin position="105"/>
        <end position="133"/>
    </location>
</feature>
<evidence type="ECO:0000313" key="3">
    <source>
        <dbReference type="Proteomes" id="UP000078561"/>
    </source>
</evidence>
<evidence type="ECO:0000313" key="2">
    <source>
        <dbReference type="EMBL" id="SAM06420.1"/>
    </source>
</evidence>
<evidence type="ECO:0000256" key="1">
    <source>
        <dbReference type="SAM" id="MobiDB-lite"/>
    </source>
</evidence>
<feature type="compositionally biased region" description="Basic and acidic residues" evidence="1">
    <location>
        <begin position="111"/>
        <end position="133"/>
    </location>
</feature>
<sequence>MITTINNFAQQHNITIETSANVAEERCSRLNKSLYYLAEHNDHIFEYTINKLHFATFQSYDLSFAHSRFQTPIGLQELFFCPSIIFAPSSPRHYFLCLHCHSLHSTPTNERTNERTSKRTNEQTNERANERTNERTVTLTFSRRCLSFAYHYQLFAFCIAPLSFDTRSATAMTTTIDHDDDSVAIALSKDTITWLTPFGHYY</sequence>
<reference evidence="2" key="1">
    <citation type="submission" date="2016-04" db="EMBL/GenBank/DDBJ databases">
        <authorList>
            <person name="Evans L.H."/>
            <person name="Alamgir A."/>
            <person name="Owens N."/>
            <person name="Weber N.D."/>
            <person name="Virtaneva K."/>
            <person name="Barbian K."/>
            <person name="Babar A."/>
            <person name="Rosenke K."/>
        </authorList>
    </citation>
    <scope>NUCLEOTIDE SEQUENCE [LARGE SCALE GENOMIC DNA]</scope>
    <source>
        <strain evidence="2">CBS 101.48</strain>
    </source>
</reference>
<proteinExistence type="predicted"/>